<keyword evidence="2 8" id="KW-0436">Ligase</keyword>
<dbReference type="PANTHER" id="PTHR43326">
    <property type="entry name" value="METHIONYL-TRNA SYNTHETASE"/>
    <property type="match status" value="1"/>
</dbReference>
<protein>
    <recommendedName>
        <fullName evidence="1">methionine--tRNA ligase</fullName>
        <ecNumber evidence="1">6.1.1.10</ecNumber>
    </recommendedName>
</protein>
<dbReference type="EMBL" id="ADBJ01000022">
    <property type="protein sequence ID" value="EFA82000.1"/>
    <property type="molecule type" value="Genomic_DNA"/>
</dbReference>
<accession>D3B9T8</accession>
<keyword evidence="4 8" id="KW-0067">ATP-binding</keyword>
<dbReference type="Gene3D" id="3.40.50.620">
    <property type="entry name" value="HUPs"/>
    <property type="match status" value="1"/>
</dbReference>
<evidence type="ECO:0000256" key="9">
    <source>
        <dbReference type="SAM" id="MobiDB-lite"/>
    </source>
</evidence>
<dbReference type="SUPFAM" id="SSF52374">
    <property type="entry name" value="Nucleotidylyl transferase"/>
    <property type="match status" value="1"/>
</dbReference>
<dbReference type="Pfam" id="PF09334">
    <property type="entry name" value="tRNA-synt_1g"/>
    <property type="match status" value="1"/>
</dbReference>
<evidence type="ECO:0000256" key="4">
    <source>
        <dbReference type="ARBA" id="ARBA00022840"/>
    </source>
</evidence>
<dbReference type="InterPro" id="IPR009080">
    <property type="entry name" value="tRNAsynth_Ia_anticodon-bd"/>
</dbReference>
<dbReference type="InterPro" id="IPR014758">
    <property type="entry name" value="Met-tRNA_synth"/>
</dbReference>
<evidence type="ECO:0000256" key="8">
    <source>
        <dbReference type="RuleBase" id="RU363039"/>
    </source>
</evidence>
<evidence type="ECO:0000256" key="5">
    <source>
        <dbReference type="ARBA" id="ARBA00022917"/>
    </source>
</evidence>
<evidence type="ECO:0000256" key="6">
    <source>
        <dbReference type="ARBA" id="ARBA00023146"/>
    </source>
</evidence>
<dbReference type="Gene3D" id="1.10.730.10">
    <property type="entry name" value="Isoleucyl-tRNA Synthetase, Domain 1"/>
    <property type="match status" value="1"/>
</dbReference>
<dbReference type="PANTHER" id="PTHR43326:SF1">
    <property type="entry name" value="METHIONINE--TRNA LIGASE, MITOCHONDRIAL"/>
    <property type="match status" value="1"/>
</dbReference>
<evidence type="ECO:0000256" key="1">
    <source>
        <dbReference type="ARBA" id="ARBA00012838"/>
    </source>
</evidence>
<name>D3B9T8_HETP5</name>
<keyword evidence="6 8" id="KW-0030">Aminoacyl-tRNA synthetase</keyword>
<evidence type="ECO:0000313" key="12">
    <source>
        <dbReference type="Proteomes" id="UP000001396"/>
    </source>
</evidence>
<comment type="caution">
    <text evidence="11">The sequence shown here is derived from an EMBL/GenBank/DDBJ whole genome shotgun (WGS) entry which is preliminary data.</text>
</comment>
<feature type="domain" description="Methionyl/Leucyl tRNA synthetase" evidence="10">
    <location>
        <begin position="68"/>
        <end position="438"/>
    </location>
</feature>
<evidence type="ECO:0000259" key="10">
    <source>
        <dbReference type="Pfam" id="PF09334"/>
    </source>
</evidence>
<dbReference type="InterPro" id="IPR015413">
    <property type="entry name" value="Methionyl/Leucyl_tRNA_Synth"/>
</dbReference>
<dbReference type="FunCoup" id="D3B9T8">
    <property type="interactions" value="529"/>
</dbReference>
<reference evidence="11 12" key="1">
    <citation type="journal article" date="2011" name="Genome Res.">
        <title>Phylogeny-wide analysis of social amoeba genomes highlights ancient origins for complex intercellular communication.</title>
        <authorList>
            <person name="Heidel A.J."/>
            <person name="Lawal H.M."/>
            <person name="Felder M."/>
            <person name="Schilde C."/>
            <person name="Helps N.R."/>
            <person name="Tunggal B."/>
            <person name="Rivero F."/>
            <person name="John U."/>
            <person name="Schleicher M."/>
            <person name="Eichinger L."/>
            <person name="Platzer M."/>
            <person name="Noegel A.A."/>
            <person name="Schaap P."/>
            <person name="Gloeckner G."/>
        </authorList>
    </citation>
    <scope>NUCLEOTIDE SEQUENCE [LARGE SCALE GENOMIC DNA]</scope>
    <source>
        <strain evidence="12">ATCC 26659 / Pp 5 / PN500</strain>
    </source>
</reference>
<evidence type="ECO:0000256" key="2">
    <source>
        <dbReference type="ARBA" id="ARBA00022598"/>
    </source>
</evidence>
<dbReference type="CDD" id="cd00814">
    <property type="entry name" value="MetRS_core"/>
    <property type="match status" value="1"/>
</dbReference>
<keyword evidence="12" id="KW-1185">Reference proteome</keyword>
<dbReference type="STRING" id="670386.D3B9T8"/>
<comment type="similarity">
    <text evidence="8">Belongs to the class-I aminoacyl-tRNA synthetase family.</text>
</comment>
<dbReference type="EC" id="6.1.1.10" evidence="1"/>
<dbReference type="Proteomes" id="UP000001396">
    <property type="component" value="Unassembled WGS sequence"/>
</dbReference>
<feature type="region of interest" description="Disordered" evidence="9">
    <location>
        <begin position="35"/>
        <end position="62"/>
    </location>
</feature>
<dbReference type="InParanoid" id="D3B9T8"/>
<dbReference type="GO" id="GO:0006431">
    <property type="term" value="P:methionyl-tRNA aminoacylation"/>
    <property type="evidence" value="ECO:0007669"/>
    <property type="project" value="InterPro"/>
</dbReference>
<comment type="catalytic activity">
    <reaction evidence="7">
        <text>tRNA(Met) + L-methionine + ATP = L-methionyl-tRNA(Met) + AMP + diphosphate</text>
        <dbReference type="Rhea" id="RHEA:13481"/>
        <dbReference type="Rhea" id="RHEA-COMP:9667"/>
        <dbReference type="Rhea" id="RHEA-COMP:9698"/>
        <dbReference type="ChEBI" id="CHEBI:30616"/>
        <dbReference type="ChEBI" id="CHEBI:33019"/>
        <dbReference type="ChEBI" id="CHEBI:57844"/>
        <dbReference type="ChEBI" id="CHEBI:78442"/>
        <dbReference type="ChEBI" id="CHEBI:78530"/>
        <dbReference type="ChEBI" id="CHEBI:456215"/>
        <dbReference type="EC" id="6.1.1.10"/>
    </reaction>
</comment>
<gene>
    <name evidence="11" type="primary">mmetS</name>
    <name evidence="11" type="ORF">PPL_05235</name>
</gene>
<sequence length="596" mass="67905">MLNIHRITNRYLTSYYQTVRCQSFYTSTSINHSDTINNNHNNNSNHNKINDNYSSSHNNSSHQLNNKLITTPIFYVNGTPHIGHLYTSVLGDAIARWNRFCNDKVLYMTGTDEHGQKVQDAAKKAQKDNIVYCDEISGVFRKSFDQFGISYDDYIRTTEQRHKNVVHDMWNKLDGNGLIYKGSYEGWYCVSDEAFLTNDQVQDGMSPVTPQNPVSKPCKLSIESGNPCEWVSESNYMFKLTDFLKPIDNWLSKNPLYPESWNLQARSYLPHLKDLSVSRPSSRLPWGIRVPNDESQSIYVWLDALTNYLTVAGGFKARSADGTDIAWNHTDVTHVIGKDILKFHSIYWPAFLLGTGLKLPHSIVTHAHWTVERVKMSKSRGNVISPFDIAEKYGIEGVRYFLLKGGGLENDGDWSDLEVRSRITADLADTFGNLVTRCTAKALHPSRAWPTCLSQTFAATAQEPNSLRIIEQMQQLVSLVNQHYKCGDIKSGIYEVINFTYATNNFVEQTKPWTLVPKPGKQAGDLMRLNDIMYILLECIRTIALLLSPVIPESSKKTLDHIGVDETHRNINHIQFGYDYPQTLVPMNPLILFKKE</sequence>
<evidence type="ECO:0000256" key="3">
    <source>
        <dbReference type="ARBA" id="ARBA00022741"/>
    </source>
</evidence>
<dbReference type="GeneID" id="31360721"/>
<proteinExistence type="inferred from homology"/>
<dbReference type="InterPro" id="IPR014729">
    <property type="entry name" value="Rossmann-like_a/b/a_fold"/>
</dbReference>
<dbReference type="GO" id="GO:0004825">
    <property type="term" value="F:methionine-tRNA ligase activity"/>
    <property type="evidence" value="ECO:0007669"/>
    <property type="project" value="UniProtKB-EC"/>
</dbReference>
<dbReference type="SUPFAM" id="SSF47323">
    <property type="entry name" value="Anticodon-binding domain of a subclass of class I aminoacyl-tRNA synthetases"/>
    <property type="match status" value="1"/>
</dbReference>
<dbReference type="GO" id="GO:0005739">
    <property type="term" value="C:mitochondrion"/>
    <property type="evidence" value="ECO:0007669"/>
    <property type="project" value="UniProtKB-ARBA"/>
</dbReference>
<dbReference type="InterPro" id="IPR033911">
    <property type="entry name" value="MetRS_core"/>
</dbReference>
<dbReference type="Gene3D" id="2.170.220.10">
    <property type="match status" value="1"/>
</dbReference>
<dbReference type="FunFam" id="2.170.220.10:FF:000001">
    <property type="entry name" value="methionine--tRNA ligase, mitochondrial"/>
    <property type="match status" value="1"/>
</dbReference>
<dbReference type="RefSeq" id="XP_020434117.1">
    <property type="nucleotide sequence ID" value="XM_020576128.1"/>
</dbReference>
<dbReference type="PRINTS" id="PR01041">
    <property type="entry name" value="TRNASYNTHMET"/>
</dbReference>
<keyword evidence="5 8" id="KW-0648">Protein biosynthesis</keyword>
<organism evidence="11 12">
    <name type="scientific">Heterostelium pallidum (strain ATCC 26659 / Pp 5 / PN500)</name>
    <name type="common">Cellular slime mold</name>
    <name type="synonym">Polysphondylium pallidum</name>
    <dbReference type="NCBI Taxonomy" id="670386"/>
    <lineage>
        <taxon>Eukaryota</taxon>
        <taxon>Amoebozoa</taxon>
        <taxon>Evosea</taxon>
        <taxon>Eumycetozoa</taxon>
        <taxon>Dictyostelia</taxon>
        <taxon>Acytosteliales</taxon>
        <taxon>Acytosteliaceae</taxon>
        <taxon>Heterostelium</taxon>
    </lineage>
</organism>
<evidence type="ECO:0000313" key="11">
    <source>
        <dbReference type="EMBL" id="EFA82000.1"/>
    </source>
</evidence>
<dbReference type="NCBIfam" id="TIGR00398">
    <property type="entry name" value="metG"/>
    <property type="match status" value="1"/>
</dbReference>
<dbReference type="InterPro" id="IPR023457">
    <property type="entry name" value="Met-tRNA_synth_2"/>
</dbReference>
<dbReference type="OMA" id="NMFLPDR"/>
<dbReference type="AlphaFoldDB" id="D3B9T8"/>
<keyword evidence="3 8" id="KW-0547">Nucleotide-binding</keyword>
<evidence type="ECO:0000256" key="7">
    <source>
        <dbReference type="ARBA" id="ARBA00047364"/>
    </source>
</evidence>
<dbReference type="GO" id="GO:0005524">
    <property type="term" value="F:ATP binding"/>
    <property type="evidence" value="ECO:0007669"/>
    <property type="project" value="UniProtKB-KW"/>
</dbReference>